<evidence type="ECO:0000256" key="4">
    <source>
        <dbReference type="HAMAP-Rule" id="MF_03050"/>
    </source>
</evidence>
<dbReference type="Proteomes" id="UP000190744">
    <property type="component" value="Unassembled WGS sequence"/>
</dbReference>
<comment type="caution">
    <text evidence="7">The sequence shown here is derived from an EMBL/GenBank/DDBJ whole genome shotgun (WGS) entry which is preliminary data.</text>
</comment>
<dbReference type="InterPro" id="IPR000192">
    <property type="entry name" value="Aminotrans_V_dom"/>
</dbReference>
<comment type="similarity">
    <text evidence="4">Belongs to the class-V pyridoxal-phosphate-dependent aminotransferase family. MOCOS subfamily.</text>
</comment>
<dbReference type="InterPro" id="IPR015421">
    <property type="entry name" value="PyrdxlP-dep_Trfase_major"/>
</dbReference>
<evidence type="ECO:0000256" key="1">
    <source>
        <dbReference type="ARBA" id="ARBA00022679"/>
    </source>
</evidence>
<dbReference type="GO" id="GO:0030170">
    <property type="term" value="F:pyridoxal phosphate binding"/>
    <property type="evidence" value="ECO:0007669"/>
    <property type="project" value="UniProtKB-UniRule"/>
</dbReference>
<dbReference type="GO" id="GO:0006777">
    <property type="term" value="P:Mo-molybdopterin cofactor biosynthetic process"/>
    <property type="evidence" value="ECO:0007669"/>
    <property type="project" value="UniProtKB-UniRule"/>
</dbReference>
<dbReference type="EC" id="2.8.1.9" evidence="4"/>
<dbReference type="AlphaFoldDB" id="A0A1S9RUB0"/>
<dbReference type="EMBL" id="LJBN01000116">
    <property type="protein sequence ID" value="OOQ89119.1"/>
    <property type="molecule type" value="Genomic_DNA"/>
</dbReference>
<feature type="region of interest" description="Disordered" evidence="5">
    <location>
        <begin position="30"/>
        <end position="81"/>
    </location>
</feature>
<organism evidence="7 8">
    <name type="scientific">Penicillium brasilianum</name>
    <dbReference type="NCBI Taxonomy" id="104259"/>
    <lineage>
        <taxon>Eukaryota</taxon>
        <taxon>Fungi</taxon>
        <taxon>Dikarya</taxon>
        <taxon>Ascomycota</taxon>
        <taxon>Pezizomycotina</taxon>
        <taxon>Eurotiomycetes</taxon>
        <taxon>Eurotiomycetidae</taxon>
        <taxon>Eurotiales</taxon>
        <taxon>Aspergillaceae</taxon>
        <taxon>Penicillium</taxon>
    </lineage>
</organism>
<dbReference type="GO" id="GO:0008265">
    <property type="term" value="F:molybdenum cofactor sulfurtransferase activity"/>
    <property type="evidence" value="ECO:0007669"/>
    <property type="project" value="UniProtKB-UniRule"/>
</dbReference>
<dbReference type="HAMAP" id="MF_03050">
    <property type="entry name" value="MOCOS"/>
    <property type="match status" value="1"/>
</dbReference>
<dbReference type="PROSITE" id="PS51340">
    <property type="entry name" value="MOSC"/>
    <property type="match status" value="1"/>
</dbReference>
<dbReference type="InterPro" id="IPR028886">
    <property type="entry name" value="MoCo_sulfurase"/>
</dbReference>
<feature type="active site" evidence="4">
    <location>
        <position position="585"/>
    </location>
</feature>
<dbReference type="InterPro" id="IPR015424">
    <property type="entry name" value="PyrdxlP-dep_Trfase"/>
</dbReference>
<comment type="catalytic activity">
    <reaction evidence="4">
        <text>Mo-molybdopterin + L-cysteine + AH2 = thio-Mo-molybdopterin + L-alanine + A + H2O</text>
        <dbReference type="Rhea" id="RHEA:42636"/>
        <dbReference type="ChEBI" id="CHEBI:13193"/>
        <dbReference type="ChEBI" id="CHEBI:15377"/>
        <dbReference type="ChEBI" id="CHEBI:17499"/>
        <dbReference type="ChEBI" id="CHEBI:35235"/>
        <dbReference type="ChEBI" id="CHEBI:57972"/>
        <dbReference type="ChEBI" id="CHEBI:71302"/>
        <dbReference type="ChEBI" id="CHEBI:82685"/>
        <dbReference type="EC" id="2.8.1.9"/>
    </reaction>
</comment>
<proteinExistence type="inferred from homology"/>
<dbReference type="Pfam" id="PF00266">
    <property type="entry name" value="Aminotran_5"/>
    <property type="match status" value="1"/>
</dbReference>
<dbReference type="PANTHER" id="PTHR14237">
    <property type="entry name" value="MOLYBDOPTERIN COFACTOR SULFURASE MOSC"/>
    <property type="match status" value="1"/>
</dbReference>
<evidence type="ECO:0000313" key="7">
    <source>
        <dbReference type="EMBL" id="OOQ89119.1"/>
    </source>
</evidence>
<comment type="function">
    <text evidence="4">Sulfurates the molybdenum cofactor. Sulfation of molybdenum is essential for xanthine dehydrogenase (XDH) and aldehyde oxidase (ADO) enzymes in which molybdenum cofactor is liganded by 1 oxygen and 1 sulfur atom in active form.</text>
</comment>
<dbReference type="InterPro" id="IPR005302">
    <property type="entry name" value="MoCF_Sase_C"/>
</dbReference>
<evidence type="ECO:0000256" key="2">
    <source>
        <dbReference type="ARBA" id="ARBA00022898"/>
    </source>
</evidence>
<dbReference type="Gene3D" id="3.40.640.10">
    <property type="entry name" value="Type I PLP-dependent aspartate aminotransferase-like (Major domain)"/>
    <property type="match status" value="1"/>
</dbReference>
<dbReference type="Pfam" id="PF03473">
    <property type="entry name" value="MOSC"/>
    <property type="match status" value="1"/>
</dbReference>
<feature type="compositionally biased region" description="Basic and acidic residues" evidence="5">
    <location>
        <begin position="54"/>
        <end position="66"/>
    </location>
</feature>
<feature type="modified residue" description="N6-(pyridoxal phosphate)lysine" evidence="4">
    <location>
        <position position="422"/>
    </location>
</feature>
<protein>
    <recommendedName>
        <fullName evidence="4">Molybdenum cofactor sulfurase</fullName>
        <shortName evidence="4">MCS</shortName>
        <shortName evidence="4">MOS</shortName>
        <shortName evidence="4">MoCo sulfurase</shortName>
        <ecNumber evidence="4">2.8.1.9</ecNumber>
    </recommendedName>
    <alternativeName>
        <fullName evidence="4">Molybdenum cofactor sulfurtransferase</fullName>
    </alternativeName>
</protein>
<dbReference type="Pfam" id="PF18126">
    <property type="entry name" value="Mitoc_mL59"/>
    <property type="match status" value="1"/>
</dbReference>
<dbReference type="InterPro" id="IPR005303">
    <property type="entry name" value="MOCOS_middle"/>
</dbReference>
<dbReference type="Pfam" id="PF03476">
    <property type="entry name" value="MOSC_N"/>
    <property type="match status" value="1"/>
</dbReference>
<accession>A0A1S9RUB0</accession>
<dbReference type="SUPFAM" id="SSF141673">
    <property type="entry name" value="MOSC N-terminal domain-like"/>
    <property type="match status" value="1"/>
</dbReference>
<evidence type="ECO:0000256" key="5">
    <source>
        <dbReference type="SAM" id="MobiDB-lite"/>
    </source>
</evidence>
<keyword evidence="1 4" id="KW-0808">Transferase</keyword>
<dbReference type="SUPFAM" id="SSF53383">
    <property type="entry name" value="PLP-dependent transferases"/>
    <property type="match status" value="1"/>
</dbReference>
<sequence length="1018" mass="114155">MSSITQNVGALPNRLRNFFARYPPQIYSSLVAPRPTPPESEASADQTLPSPYTPDRDAKGAHRQDPEAFSPSRALLYNDPKNQNPFLPRKIFNSKKWIGPRYGLRQQADLVKLAVKYNVEPLLPPGPKSTEYKAAKLAERGLRIKGTGIGQKVKGHKWERTMEARLEDRRKAMVEMPEMIRLWKQRGHGRGWRQWPKRHGYSADVDTIREQEYPLLNETIYLDHAGTTPYAKSMIEEFSRQMTSNLFGNPHSMSLSSQLSTQRTDDVRLRILQFFNADPEEYDLVFVANATAAIKLLADSLRDSDHRGFWYGYHTDAHTSLVGVRELAEMGHQCFQSDAEVDSWISELPDIQTKAPKLIAFPAQSNLNGRRLPLRWCKEVRSAVRQSGGNVYTLLDAASFVSTAPLDIGAVAPDFTALSFYKIFGFPDLGALIVRKSAARVFERRRYFGGGTVDMVIAAGAQWHAKKESSIHDRLEDGTLPFHSIVALDAALDTHKRLYGSMANISTHTTFLAKRLFDRISLLTHWNQKNVCQIYQTNAVYGCTMTQGPILAFNIRNSQGEFIPKTEVEKLATVQNIQIRTGSVCNPGGTASALGWSGSDLRRHYSTGLRCGDAHDIIGGRPTGILRISLGAMTNMKDIDSIVDFIEEFYVEKIPPVVALNPPLEETGFVERHFYIESLSVFPIKSCGAFKIPEGKRWEVKREGLAWDREWCLIHQGTGAALNQKRYPRMALIRPAIDLDRGILRITCGILADQVSLEISLGWEDTSLISTSLCTNSKRPSMVCGDRISLHAYSSPVVSAFFSDYLGVPCTLARFPPQTANRYSRPRRMPGTWKNRFRKLIMPGSFPPDLPPPVRETNVNPLLLSNEMPILVVSRSSVNRLNEKIKANTKPGTGGSKAVAADVFRGNIIVAERLAQFGEAEQPYAEDHWSSIRIGPDQLRVDVLDACQRCQMVCIDQFTGLRIEEPFSTLAKTRNLNGKVCFGKYAALAPEETEGFESRPEHRTVMVGDIVMPIYHDQ</sequence>
<dbReference type="GO" id="GO:0030151">
    <property type="term" value="F:molybdenum ion binding"/>
    <property type="evidence" value="ECO:0007669"/>
    <property type="project" value="UniProtKB-UniRule"/>
</dbReference>
<evidence type="ECO:0000256" key="3">
    <source>
        <dbReference type="ARBA" id="ARBA00023150"/>
    </source>
</evidence>
<evidence type="ECO:0000259" key="6">
    <source>
        <dbReference type="PROSITE" id="PS51340"/>
    </source>
</evidence>
<dbReference type="GO" id="GO:0016829">
    <property type="term" value="F:lyase activity"/>
    <property type="evidence" value="ECO:0007669"/>
    <property type="project" value="UniProtKB-UniRule"/>
</dbReference>
<keyword evidence="3 4" id="KW-0501">Molybdenum cofactor biosynthesis</keyword>
<gene>
    <name evidence="4 7" type="primary">hxB</name>
    <name evidence="7" type="ORF">PEBR_10705</name>
</gene>
<evidence type="ECO:0000313" key="8">
    <source>
        <dbReference type="Proteomes" id="UP000190744"/>
    </source>
</evidence>
<keyword evidence="2 4" id="KW-0663">Pyridoxal phosphate</keyword>
<comment type="cofactor">
    <cofactor evidence="4">
        <name>pyridoxal 5'-phosphate</name>
        <dbReference type="ChEBI" id="CHEBI:597326"/>
    </cofactor>
</comment>
<name>A0A1S9RUB0_PENBI</name>
<feature type="domain" description="MOSC" evidence="6">
    <location>
        <begin position="844"/>
        <end position="1014"/>
    </location>
</feature>
<dbReference type="InterPro" id="IPR040922">
    <property type="entry name" value="Ribosomal_mL59_dom"/>
</dbReference>
<reference evidence="8" key="1">
    <citation type="submission" date="2015-09" db="EMBL/GenBank/DDBJ databases">
        <authorList>
            <person name="Fill T.P."/>
            <person name="Baretta J.F."/>
            <person name="de Almeida L.G."/>
            <person name="Rocha M."/>
            <person name="de Souza D.H."/>
            <person name="Malavazi I."/>
            <person name="Cerdeira L.T."/>
            <person name="Hong H."/>
            <person name="Samborskyy M."/>
            <person name="de Vasconcelos A.T."/>
            <person name="Leadlay P."/>
            <person name="Rodrigues-Filho E."/>
        </authorList>
    </citation>
    <scope>NUCLEOTIDE SEQUENCE [LARGE SCALE GENOMIC DNA]</scope>
    <source>
        <strain evidence="8">LaBioMMi 136</strain>
    </source>
</reference>
<dbReference type="PANTHER" id="PTHR14237:SF80">
    <property type="entry name" value="MOLYBDENUM COFACTOR SULFURASE"/>
    <property type="match status" value="1"/>
</dbReference>